<keyword evidence="4" id="KW-1185">Reference proteome</keyword>
<evidence type="ECO:0000313" key="3">
    <source>
        <dbReference type="EMBL" id="KAJ5495958.1"/>
    </source>
</evidence>
<dbReference type="SUPFAM" id="SSF51735">
    <property type="entry name" value="NAD(P)-binding Rossmann-fold domains"/>
    <property type="match status" value="1"/>
</dbReference>
<dbReference type="RefSeq" id="XP_056794971.1">
    <property type="nucleotide sequence ID" value="XM_056930678.1"/>
</dbReference>
<dbReference type="InterPro" id="IPR020843">
    <property type="entry name" value="ER"/>
</dbReference>
<dbReference type="InterPro" id="IPR011032">
    <property type="entry name" value="GroES-like_sf"/>
</dbReference>
<sequence>MSQFPASPTNNLPAQPHPEAMKAWLYSSTSGGLEKNLKLNTTARVPPVPQGSQVLIHVLSTSLNPADYKVPELGLAARMYIGTPASPGMDFCGRVVKAGPLAQHLQEGQLVFGAVAHPLKFGSLAEYMIVTVEQLATVPDGVDVDSAAAVGIAGQTAFQSLEGYVETGEKVLINGGSGGCGIFAIQIAKQMGCHVTAVCSTRNMELCLRLGADEVIDYTVEKDLTETLASRGTIFDHILDHVGTPGNMYYQCHRFLKEGGVFIQVGSSTISTQAGRLAWPAFLGGGRRKYKVLMYKPCSRHLLQLGEWMQEGALTVQKDSVFEFDEAVKAFEKLRSGRARGKIIVHVGKDERNHLESFGIGM</sequence>
<reference evidence="3" key="1">
    <citation type="submission" date="2022-12" db="EMBL/GenBank/DDBJ databases">
        <authorList>
            <person name="Petersen C."/>
        </authorList>
    </citation>
    <scope>NUCLEOTIDE SEQUENCE</scope>
    <source>
        <strain evidence="3">IBT 30728</strain>
    </source>
</reference>
<reference evidence="3" key="2">
    <citation type="journal article" date="2023" name="IMA Fungus">
        <title>Comparative genomic study of the Penicillium genus elucidates a diverse pangenome and 15 lateral gene transfer events.</title>
        <authorList>
            <person name="Petersen C."/>
            <person name="Sorensen T."/>
            <person name="Nielsen M.R."/>
            <person name="Sondergaard T.E."/>
            <person name="Sorensen J.L."/>
            <person name="Fitzpatrick D.A."/>
            <person name="Frisvad J.C."/>
            <person name="Nielsen K.L."/>
        </authorList>
    </citation>
    <scope>NUCLEOTIDE SEQUENCE</scope>
    <source>
        <strain evidence="3">IBT 30728</strain>
    </source>
</reference>
<comment type="caution">
    <text evidence="3">The sequence shown here is derived from an EMBL/GenBank/DDBJ whole genome shotgun (WGS) entry which is preliminary data.</text>
</comment>
<dbReference type="PANTHER" id="PTHR11695:SF294">
    <property type="entry name" value="RETICULON-4-INTERACTING PROTEIN 1, MITOCHONDRIAL"/>
    <property type="match status" value="1"/>
</dbReference>
<dbReference type="InterPro" id="IPR002364">
    <property type="entry name" value="Quin_OxRdtase/zeta-crystal_CS"/>
</dbReference>
<dbReference type="PANTHER" id="PTHR11695">
    <property type="entry name" value="ALCOHOL DEHYDROGENASE RELATED"/>
    <property type="match status" value="1"/>
</dbReference>
<dbReference type="SUPFAM" id="SSF50129">
    <property type="entry name" value="GroES-like"/>
    <property type="match status" value="1"/>
</dbReference>
<dbReference type="InterPro" id="IPR050700">
    <property type="entry name" value="YIM1/Zinc_Alcohol_DH_Fams"/>
</dbReference>
<keyword evidence="1" id="KW-0560">Oxidoreductase</keyword>
<dbReference type="InterPro" id="IPR013154">
    <property type="entry name" value="ADH-like_N"/>
</dbReference>
<evidence type="ECO:0000313" key="4">
    <source>
        <dbReference type="Proteomes" id="UP001148312"/>
    </source>
</evidence>
<dbReference type="Gene3D" id="3.90.180.10">
    <property type="entry name" value="Medium-chain alcohol dehydrogenases, catalytic domain"/>
    <property type="match status" value="1"/>
</dbReference>
<dbReference type="InterPro" id="IPR036291">
    <property type="entry name" value="NAD(P)-bd_dom_sf"/>
</dbReference>
<feature type="domain" description="Enoyl reductase (ER)" evidence="2">
    <location>
        <begin position="32"/>
        <end position="345"/>
    </location>
</feature>
<dbReference type="SMART" id="SM00829">
    <property type="entry name" value="PKS_ER"/>
    <property type="match status" value="1"/>
</dbReference>
<dbReference type="Pfam" id="PF13602">
    <property type="entry name" value="ADH_zinc_N_2"/>
    <property type="match status" value="1"/>
</dbReference>
<dbReference type="Gene3D" id="3.40.50.720">
    <property type="entry name" value="NAD(P)-binding Rossmann-like Domain"/>
    <property type="match status" value="1"/>
</dbReference>
<proteinExistence type="predicted"/>
<gene>
    <name evidence="3" type="ORF">N7539_001074</name>
</gene>
<organism evidence="3 4">
    <name type="scientific">Penicillium diatomitis</name>
    <dbReference type="NCBI Taxonomy" id="2819901"/>
    <lineage>
        <taxon>Eukaryota</taxon>
        <taxon>Fungi</taxon>
        <taxon>Dikarya</taxon>
        <taxon>Ascomycota</taxon>
        <taxon>Pezizomycotina</taxon>
        <taxon>Eurotiomycetes</taxon>
        <taxon>Eurotiomycetidae</taxon>
        <taxon>Eurotiales</taxon>
        <taxon>Aspergillaceae</taxon>
        <taxon>Penicillium</taxon>
    </lineage>
</organism>
<dbReference type="AlphaFoldDB" id="A0A9W9XN42"/>
<dbReference type="Proteomes" id="UP001148312">
    <property type="component" value="Unassembled WGS sequence"/>
</dbReference>
<accession>A0A9W9XN42</accession>
<dbReference type="PROSITE" id="PS01162">
    <property type="entry name" value="QOR_ZETA_CRYSTAL"/>
    <property type="match status" value="1"/>
</dbReference>
<dbReference type="CDD" id="cd08267">
    <property type="entry name" value="MDR1"/>
    <property type="match status" value="1"/>
</dbReference>
<dbReference type="GO" id="GO:0008270">
    <property type="term" value="F:zinc ion binding"/>
    <property type="evidence" value="ECO:0007669"/>
    <property type="project" value="InterPro"/>
</dbReference>
<dbReference type="GO" id="GO:0005739">
    <property type="term" value="C:mitochondrion"/>
    <property type="evidence" value="ECO:0007669"/>
    <property type="project" value="TreeGrafter"/>
</dbReference>
<evidence type="ECO:0000259" key="2">
    <source>
        <dbReference type="SMART" id="SM00829"/>
    </source>
</evidence>
<dbReference type="EMBL" id="JAPWDQ010000001">
    <property type="protein sequence ID" value="KAJ5495958.1"/>
    <property type="molecule type" value="Genomic_DNA"/>
</dbReference>
<dbReference type="Pfam" id="PF08240">
    <property type="entry name" value="ADH_N"/>
    <property type="match status" value="1"/>
</dbReference>
<name>A0A9W9XN42_9EURO</name>
<evidence type="ECO:0000256" key="1">
    <source>
        <dbReference type="ARBA" id="ARBA00023002"/>
    </source>
</evidence>
<dbReference type="GO" id="GO:0016491">
    <property type="term" value="F:oxidoreductase activity"/>
    <property type="evidence" value="ECO:0007669"/>
    <property type="project" value="UniProtKB-KW"/>
</dbReference>
<dbReference type="GeneID" id="81620927"/>
<protein>
    <recommendedName>
        <fullName evidence="2">Enoyl reductase (ER) domain-containing protein</fullName>
    </recommendedName>
</protein>